<reference evidence="2 3" key="1">
    <citation type="journal article" date="2019" name="Sci. Rep.">
        <title>A multi-omics analysis of the grapevine pathogen Lasiodiplodia theobromae reveals that temperature affects the expression of virulence- and pathogenicity-related genes.</title>
        <authorList>
            <person name="Felix C."/>
            <person name="Meneses R."/>
            <person name="Goncalves M.F.M."/>
            <person name="Tilleman L."/>
            <person name="Duarte A.S."/>
            <person name="Jorrin-Novo J.V."/>
            <person name="Van de Peer Y."/>
            <person name="Deforce D."/>
            <person name="Van Nieuwerburgh F."/>
            <person name="Esteves A.C."/>
            <person name="Alves A."/>
        </authorList>
    </citation>
    <scope>NUCLEOTIDE SEQUENCE [LARGE SCALE GENOMIC DNA]</scope>
    <source>
        <strain evidence="2 3">LA-SOL3</strain>
    </source>
</reference>
<feature type="region of interest" description="Disordered" evidence="1">
    <location>
        <begin position="129"/>
        <end position="178"/>
    </location>
</feature>
<organism evidence="2 3">
    <name type="scientific">Lasiodiplodia theobromae</name>
    <dbReference type="NCBI Taxonomy" id="45133"/>
    <lineage>
        <taxon>Eukaryota</taxon>
        <taxon>Fungi</taxon>
        <taxon>Dikarya</taxon>
        <taxon>Ascomycota</taxon>
        <taxon>Pezizomycotina</taxon>
        <taxon>Dothideomycetes</taxon>
        <taxon>Dothideomycetes incertae sedis</taxon>
        <taxon>Botryosphaeriales</taxon>
        <taxon>Botryosphaeriaceae</taxon>
        <taxon>Lasiodiplodia</taxon>
    </lineage>
</organism>
<dbReference type="AlphaFoldDB" id="A0A5N5DIV5"/>
<feature type="region of interest" description="Disordered" evidence="1">
    <location>
        <begin position="21"/>
        <end position="85"/>
    </location>
</feature>
<comment type="caution">
    <text evidence="2">The sequence shown here is derived from an EMBL/GenBank/DDBJ whole genome shotgun (WGS) entry which is preliminary data.</text>
</comment>
<feature type="compositionally biased region" description="Basic and acidic residues" evidence="1">
    <location>
        <begin position="264"/>
        <end position="289"/>
    </location>
</feature>
<name>A0A5N5DIV5_9PEZI</name>
<evidence type="ECO:0000256" key="1">
    <source>
        <dbReference type="SAM" id="MobiDB-lite"/>
    </source>
</evidence>
<dbReference type="Proteomes" id="UP000325902">
    <property type="component" value="Unassembled WGS sequence"/>
</dbReference>
<protein>
    <submittedName>
        <fullName evidence="2">Uncharacterized protein</fullName>
    </submittedName>
</protein>
<evidence type="ECO:0000313" key="3">
    <source>
        <dbReference type="Proteomes" id="UP000325902"/>
    </source>
</evidence>
<dbReference type="OrthoDB" id="3942467at2759"/>
<feature type="compositionally biased region" description="Polar residues" evidence="1">
    <location>
        <begin position="39"/>
        <end position="51"/>
    </location>
</feature>
<keyword evidence="3" id="KW-1185">Reference proteome</keyword>
<feature type="compositionally biased region" description="Low complexity" evidence="1">
    <location>
        <begin position="129"/>
        <end position="143"/>
    </location>
</feature>
<feature type="compositionally biased region" description="Acidic residues" evidence="1">
    <location>
        <begin position="55"/>
        <end position="76"/>
    </location>
</feature>
<evidence type="ECO:0000313" key="2">
    <source>
        <dbReference type="EMBL" id="KAB2577490.1"/>
    </source>
</evidence>
<sequence length="289" mass="29427">MDFNSLLHAYNKIMADRATSNTTVRGSDNQHDAPPPAYSTLTTNSTTQQPPTAVAEEDLDSVDTASDSDCEAEDDNTAASSATPSPTLAVDAATVIHGSSNVIAVPPVDGPRLTAILLSLLHGTLPTQIQAQQQQQQAAAQSQGHRPSAVSAPLPHLPGHLPGDDGGSSRNGNSKRPLSIRIDCGVRVVGDRNVIGGLAPPVRMSSSSSSVGTGSPPLVVARQQNGGVMADRGDGQAVIGARGVLTPPETPPPSAGGGAGSIKRKAEEVAEAEGRAVKKERADGADGKI</sequence>
<gene>
    <name evidence="2" type="ORF">DBV05_g3915</name>
</gene>
<feature type="region of interest" description="Disordered" evidence="1">
    <location>
        <begin position="242"/>
        <end position="289"/>
    </location>
</feature>
<accession>A0A5N5DIV5</accession>
<dbReference type="EMBL" id="VCHE01000017">
    <property type="protein sequence ID" value="KAB2577490.1"/>
    <property type="molecule type" value="Genomic_DNA"/>
</dbReference>
<proteinExistence type="predicted"/>